<evidence type="ECO:0000313" key="2">
    <source>
        <dbReference type="EMBL" id="ABJ84373.1"/>
    </source>
</evidence>
<keyword evidence="1" id="KW-0175">Coiled coil</keyword>
<gene>
    <name evidence="2" type="ordered locus">Acid_3400</name>
</gene>
<protein>
    <submittedName>
        <fullName evidence="2">Uncharacterized protein</fullName>
    </submittedName>
</protein>
<name>Q021L4_SOLUE</name>
<dbReference type="InParanoid" id="Q021L4"/>
<proteinExistence type="predicted"/>
<reference evidence="2" key="1">
    <citation type="submission" date="2006-10" db="EMBL/GenBank/DDBJ databases">
        <title>Complete sequence of Solibacter usitatus Ellin6076.</title>
        <authorList>
            <consortium name="US DOE Joint Genome Institute"/>
            <person name="Copeland A."/>
            <person name="Lucas S."/>
            <person name="Lapidus A."/>
            <person name="Barry K."/>
            <person name="Detter J.C."/>
            <person name="Glavina del Rio T."/>
            <person name="Hammon N."/>
            <person name="Israni S."/>
            <person name="Dalin E."/>
            <person name="Tice H."/>
            <person name="Pitluck S."/>
            <person name="Thompson L.S."/>
            <person name="Brettin T."/>
            <person name="Bruce D."/>
            <person name="Han C."/>
            <person name="Tapia R."/>
            <person name="Gilna P."/>
            <person name="Schmutz J."/>
            <person name="Larimer F."/>
            <person name="Land M."/>
            <person name="Hauser L."/>
            <person name="Kyrpides N."/>
            <person name="Mikhailova N."/>
            <person name="Janssen P.H."/>
            <person name="Kuske C.R."/>
            <person name="Richardson P."/>
        </authorList>
    </citation>
    <scope>NUCLEOTIDE SEQUENCE</scope>
    <source>
        <strain evidence="2">Ellin6076</strain>
    </source>
</reference>
<dbReference type="AlphaFoldDB" id="Q021L4"/>
<dbReference type="EMBL" id="CP000473">
    <property type="protein sequence ID" value="ABJ84373.1"/>
    <property type="molecule type" value="Genomic_DNA"/>
</dbReference>
<evidence type="ECO:0000256" key="1">
    <source>
        <dbReference type="SAM" id="Coils"/>
    </source>
</evidence>
<sequence>MAGTEIVMVTAKSRDAAKDALRELKRLDREGWVDITCYALVEVDANAAARVIEASTCAENLAGHLEQPLSPGDFTVVVTVEHRFAERVAAEFETRGETRRKPLQTLQSEATLRAAIEELRGKISWLAELLESEAEKAARPYGADKERIQAGIRAGRAELLAERAHLQSRLSALRTELEAHLAESAKTKKIAGAKSTEEIEREIADINEELALSILDHLDTLSAHTAELREQASHSGAGVAAAIEEQVDELDLHMRKYRADLTATLASSASLARHAMERLRSRARVRKGEREAALRQHVQQLEQRHALLKADIQQLQRKDALNQTTGFRQTWRHLRESVNVAGRGAQ</sequence>
<feature type="coiled-coil region" evidence="1">
    <location>
        <begin position="291"/>
        <end position="318"/>
    </location>
</feature>
<dbReference type="STRING" id="234267.Acid_3400"/>
<organism evidence="2">
    <name type="scientific">Solibacter usitatus (strain Ellin6076)</name>
    <dbReference type="NCBI Taxonomy" id="234267"/>
    <lineage>
        <taxon>Bacteria</taxon>
        <taxon>Pseudomonadati</taxon>
        <taxon>Acidobacteriota</taxon>
        <taxon>Terriglobia</taxon>
        <taxon>Bryobacterales</taxon>
        <taxon>Solibacteraceae</taxon>
        <taxon>Candidatus Solibacter</taxon>
    </lineage>
</organism>
<accession>Q021L4</accession>
<feature type="coiled-coil region" evidence="1">
    <location>
        <begin position="156"/>
        <end position="183"/>
    </location>
</feature>
<dbReference type="HOGENOM" id="CLU_801416_0_0_0"/>
<dbReference type="KEGG" id="sus:Acid_3400"/>